<feature type="domain" description="Sulfocyanin-like C-terminal" evidence="1">
    <location>
        <begin position="88"/>
        <end position="184"/>
    </location>
</feature>
<evidence type="ECO:0000313" key="3">
    <source>
        <dbReference type="Proteomes" id="UP001304769"/>
    </source>
</evidence>
<name>A0ABU5TCE9_9MICC</name>
<dbReference type="SUPFAM" id="SSF49503">
    <property type="entry name" value="Cupredoxins"/>
    <property type="match status" value="1"/>
</dbReference>
<reference evidence="2 3" key="1">
    <citation type="submission" date="2023-12" db="EMBL/GenBank/DDBJ databases">
        <title>Sinomonas terricola sp. nov, isolated from litchi orchard soil in Guangdong, PR China.</title>
        <authorList>
            <person name="Jiaxin W."/>
            <person name="Yang Z."/>
            <person name="Honghui Z."/>
        </authorList>
    </citation>
    <scope>NUCLEOTIDE SEQUENCE [LARGE SCALE GENOMIC DNA]</scope>
    <source>
        <strain evidence="2 3">JGH33</strain>
    </source>
</reference>
<organism evidence="2 3">
    <name type="scientific">Sinomonas terricola</name>
    <dbReference type="NCBI Taxonomy" id="3110330"/>
    <lineage>
        <taxon>Bacteria</taxon>
        <taxon>Bacillati</taxon>
        <taxon>Actinomycetota</taxon>
        <taxon>Actinomycetes</taxon>
        <taxon>Micrococcales</taxon>
        <taxon>Micrococcaceae</taxon>
        <taxon>Sinomonas</taxon>
    </lineage>
</organism>
<dbReference type="RefSeq" id="WP_323281033.1">
    <property type="nucleotide sequence ID" value="NZ_JAYGGQ010000022.1"/>
</dbReference>
<keyword evidence="3" id="KW-1185">Reference proteome</keyword>
<dbReference type="Gene3D" id="2.60.40.420">
    <property type="entry name" value="Cupredoxins - blue copper proteins"/>
    <property type="match status" value="1"/>
</dbReference>
<proteinExistence type="predicted"/>
<comment type="caution">
    <text evidence="2">The sequence shown here is derived from an EMBL/GenBank/DDBJ whole genome shotgun (WGS) entry which is preliminary data.</text>
</comment>
<dbReference type="Proteomes" id="UP001304769">
    <property type="component" value="Unassembled WGS sequence"/>
</dbReference>
<evidence type="ECO:0000259" key="1">
    <source>
        <dbReference type="Pfam" id="PF06525"/>
    </source>
</evidence>
<sequence length="184" mass="18380">MRRSGLVTILVAAGAALLLTAASLLGLALLGAPTGFQTVGPPACSAPSLPGTLIRVSETDLGVSVMGSPMMRGAMRLSADRTSVPRGQVSIAVTNLGYVPHELLVLPLPGGQTPGTRISGPDGRIDEAGLLGEASGSCAGGAGEGIAPGAVSWVTLNLPAGRYELVCNYPGHYAAGMYGELTVS</sequence>
<gene>
    <name evidence="2" type="ORF">SPF06_20570</name>
</gene>
<accession>A0ABU5TCE9</accession>
<dbReference type="Pfam" id="PF06525">
    <property type="entry name" value="SoxE"/>
    <property type="match status" value="1"/>
</dbReference>
<evidence type="ECO:0000313" key="2">
    <source>
        <dbReference type="EMBL" id="MEA5457121.1"/>
    </source>
</evidence>
<protein>
    <submittedName>
        <fullName evidence="2">Sulfocyanin-like copper-binding protein</fullName>
    </submittedName>
</protein>
<dbReference type="InterPro" id="IPR008972">
    <property type="entry name" value="Cupredoxin"/>
</dbReference>
<dbReference type="InterPro" id="IPR049544">
    <property type="entry name" value="SoxE-like_C"/>
</dbReference>
<dbReference type="EMBL" id="JAYGGQ010000022">
    <property type="protein sequence ID" value="MEA5457121.1"/>
    <property type="molecule type" value="Genomic_DNA"/>
</dbReference>